<dbReference type="AlphaFoldDB" id="A0AAE1P876"/>
<dbReference type="EMBL" id="JAWZYT010002604">
    <property type="protein sequence ID" value="KAK4303293.1"/>
    <property type="molecule type" value="Genomic_DNA"/>
</dbReference>
<sequence>MPDVRRGYLISSSPPHAKVQSVKGLHNRNHYQTTTSLFVPGETRYITSSVTPLPLLAPSAATPLGPRRRIHSTARPVSARGQLQE</sequence>
<comment type="caution">
    <text evidence="2">The sequence shown here is derived from an EMBL/GenBank/DDBJ whole genome shotgun (WGS) entry which is preliminary data.</text>
</comment>
<evidence type="ECO:0000313" key="2">
    <source>
        <dbReference type="EMBL" id="KAK4303293.1"/>
    </source>
</evidence>
<evidence type="ECO:0000256" key="1">
    <source>
        <dbReference type="SAM" id="MobiDB-lite"/>
    </source>
</evidence>
<dbReference type="Proteomes" id="UP001292094">
    <property type="component" value="Unassembled WGS sequence"/>
</dbReference>
<organism evidence="2 3">
    <name type="scientific">Petrolisthes manimaculis</name>
    <dbReference type="NCBI Taxonomy" id="1843537"/>
    <lineage>
        <taxon>Eukaryota</taxon>
        <taxon>Metazoa</taxon>
        <taxon>Ecdysozoa</taxon>
        <taxon>Arthropoda</taxon>
        <taxon>Crustacea</taxon>
        <taxon>Multicrustacea</taxon>
        <taxon>Malacostraca</taxon>
        <taxon>Eumalacostraca</taxon>
        <taxon>Eucarida</taxon>
        <taxon>Decapoda</taxon>
        <taxon>Pleocyemata</taxon>
        <taxon>Anomura</taxon>
        <taxon>Galatheoidea</taxon>
        <taxon>Porcellanidae</taxon>
        <taxon>Petrolisthes</taxon>
    </lineage>
</organism>
<evidence type="ECO:0000313" key="3">
    <source>
        <dbReference type="Proteomes" id="UP001292094"/>
    </source>
</evidence>
<reference evidence="2" key="1">
    <citation type="submission" date="2023-11" db="EMBL/GenBank/DDBJ databases">
        <title>Genome assemblies of two species of porcelain crab, Petrolisthes cinctipes and Petrolisthes manimaculis (Anomura: Porcellanidae).</title>
        <authorList>
            <person name="Angst P."/>
        </authorList>
    </citation>
    <scope>NUCLEOTIDE SEQUENCE</scope>
    <source>
        <strain evidence="2">PB745_02</strain>
        <tissue evidence="2">Gill</tissue>
    </source>
</reference>
<name>A0AAE1P876_9EUCA</name>
<accession>A0AAE1P876</accession>
<gene>
    <name evidence="2" type="ORF">Pmani_024678</name>
</gene>
<proteinExistence type="predicted"/>
<feature type="region of interest" description="Disordered" evidence="1">
    <location>
        <begin position="1"/>
        <end position="22"/>
    </location>
</feature>
<keyword evidence="3" id="KW-1185">Reference proteome</keyword>
<feature type="region of interest" description="Disordered" evidence="1">
    <location>
        <begin position="59"/>
        <end position="85"/>
    </location>
</feature>
<protein>
    <submittedName>
        <fullName evidence="2">Uncharacterized protein</fullName>
    </submittedName>
</protein>